<feature type="signal peptide" evidence="2">
    <location>
        <begin position="1"/>
        <end position="22"/>
    </location>
</feature>
<evidence type="ECO:0000256" key="2">
    <source>
        <dbReference type="SAM" id="SignalP"/>
    </source>
</evidence>
<gene>
    <name evidence="3" type="primary">HEBP2_0</name>
    <name evidence="3" type="ORF">FJT64_012144</name>
</gene>
<feature type="chain" id="PRO_5025680975" evidence="2">
    <location>
        <begin position="23"/>
        <end position="252"/>
    </location>
</feature>
<reference evidence="3 4" key="1">
    <citation type="submission" date="2019-07" db="EMBL/GenBank/DDBJ databases">
        <title>Draft genome assembly of a fouling barnacle, Amphibalanus amphitrite (Darwin, 1854): The first reference genome for Thecostraca.</title>
        <authorList>
            <person name="Kim W."/>
        </authorList>
    </citation>
    <scope>NUCLEOTIDE SEQUENCE [LARGE SCALE GENOMIC DNA]</scope>
    <source>
        <strain evidence="3">SNU_AA5</strain>
        <tissue evidence="3">Soma without cirri and trophi</tissue>
    </source>
</reference>
<dbReference type="Gene3D" id="3.20.80.10">
    <property type="entry name" value="Regulatory factor, effector binding domain"/>
    <property type="match status" value="1"/>
</dbReference>
<dbReference type="EMBL" id="VIIS01002016">
    <property type="protein sequence ID" value="KAF0289659.1"/>
    <property type="molecule type" value="Genomic_DNA"/>
</dbReference>
<name>A0A6A4V960_AMPAM</name>
<comment type="caution">
    <text evidence="3">The sequence shown here is derived from an EMBL/GenBank/DDBJ whole genome shotgun (WGS) entry which is preliminary data.</text>
</comment>
<proteinExistence type="inferred from homology"/>
<dbReference type="Proteomes" id="UP000440578">
    <property type="component" value="Unassembled WGS sequence"/>
</dbReference>
<dbReference type="PANTHER" id="PTHR11220:SF1">
    <property type="entry name" value="HEME-BINDING PROTEIN 2"/>
    <property type="match status" value="1"/>
</dbReference>
<dbReference type="InterPro" id="IPR006917">
    <property type="entry name" value="SOUL_heme-bd"/>
</dbReference>
<accession>A0A6A4V960</accession>
<sequence>MATTIRSLVCVLMAVILAKVAPDLDPEILSPSESDQTMVCDEANGGCDEEDVEEFDGDDAAGLSAEPSLLEWAFDQYYASKTLVLAVANKLETPNHRLVRTEQSYEVREYPAHRWVCTHELTAGFFSSTDGKDVFRRLFRYFSGKNGAGARMTITSPLLLHRDPRYEGVGQRFTACLPLPNAHQQEPPHPLSSRVHLQTFPRSRVLALASYDLPQKFWHRRNEVWLRQAAPAREDGPPEVMNGRQQFFGYNF</sequence>
<protein>
    <submittedName>
        <fullName evidence="3">Heme-binding protein 2</fullName>
    </submittedName>
</protein>
<dbReference type="AlphaFoldDB" id="A0A6A4V960"/>
<dbReference type="SUPFAM" id="SSF55136">
    <property type="entry name" value="Probable bacterial effector-binding domain"/>
    <property type="match status" value="1"/>
</dbReference>
<dbReference type="OrthoDB" id="6424451at2759"/>
<evidence type="ECO:0000313" key="3">
    <source>
        <dbReference type="EMBL" id="KAF0289659.1"/>
    </source>
</evidence>
<evidence type="ECO:0000313" key="4">
    <source>
        <dbReference type="Proteomes" id="UP000440578"/>
    </source>
</evidence>
<keyword evidence="2" id="KW-0732">Signal</keyword>
<comment type="similarity">
    <text evidence="1">Belongs to the HEBP family.</text>
</comment>
<keyword evidence="4" id="KW-1185">Reference proteome</keyword>
<dbReference type="PANTHER" id="PTHR11220">
    <property type="entry name" value="HEME-BINDING PROTEIN-RELATED"/>
    <property type="match status" value="1"/>
</dbReference>
<dbReference type="Pfam" id="PF04832">
    <property type="entry name" value="SOUL"/>
    <property type="match status" value="1"/>
</dbReference>
<dbReference type="InterPro" id="IPR011256">
    <property type="entry name" value="Reg_factor_effector_dom_sf"/>
</dbReference>
<evidence type="ECO:0000256" key="1">
    <source>
        <dbReference type="ARBA" id="ARBA00009817"/>
    </source>
</evidence>
<organism evidence="3 4">
    <name type="scientific">Amphibalanus amphitrite</name>
    <name type="common">Striped barnacle</name>
    <name type="synonym">Balanus amphitrite</name>
    <dbReference type="NCBI Taxonomy" id="1232801"/>
    <lineage>
        <taxon>Eukaryota</taxon>
        <taxon>Metazoa</taxon>
        <taxon>Ecdysozoa</taxon>
        <taxon>Arthropoda</taxon>
        <taxon>Crustacea</taxon>
        <taxon>Multicrustacea</taxon>
        <taxon>Cirripedia</taxon>
        <taxon>Thoracica</taxon>
        <taxon>Thoracicalcarea</taxon>
        <taxon>Balanomorpha</taxon>
        <taxon>Balanoidea</taxon>
        <taxon>Balanidae</taxon>
        <taxon>Amphibalaninae</taxon>
        <taxon>Amphibalanus</taxon>
    </lineage>
</organism>